<proteinExistence type="predicted"/>
<accession>A0A5K7X8Q2</accession>
<name>A0A5K7X8Q2_9BACT</name>
<dbReference type="Proteomes" id="UP000326837">
    <property type="component" value="Chromosome"/>
</dbReference>
<evidence type="ECO:0000256" key="1">
    <source>
        <dbReference type="SAM" id="Coils"/>
    </source>
</evidence>
<keyword evidence="1" id="KW-0175">Coiled coil</keyword>
<keyword evidence="2" id="KW-0812">Transmembrane</keyword>
<organism evidence="3 4">
    <name type="scientific">Lacipirellula parvula</name>
    <dbReference type="NCBI Taxonomy" id="2650471"/>
    <lineage>
        <taxon>Bacteria</taxon>
        <taxon>Pseudomonadati</taxon>
        <taxon>Planctomycetota</taxon>
        <taxon>Planctomycetia</taxon>
        <taxon>Pirellulales</taxon>
        <taxon>Lacipirellulaceae</taxon>
        <taxon>Lacipirellula</taxon>
    </lineage>
</organism>
<dbReference type="Gene3D" id="6.10.250.3110">
    <property type="match status" value="1"/>
</dbReference>
<evidence type="ECO:0000256" key="2">
    <source>
        <dbReference type="SAM" id="Phobius"/>
    </source>
</evidence>
<sequence>MNLLGKIFTVLILLASVSLMVIAMFVYATHRNWKEAYDKVNAQLAQEQTAKADLEAKYQQQISQLKSEQTAALQDVAKLETERNVIVSQNQTIQKEVDLLRQDQAESVGMVKATGENVSRLTDEVTGLRNDVRVAQQDRDEQFHTTLKATSELHSVGGQLQQLQERSAQVVAQLADVTAKAKEAGVNTEGEYIPRVRGKVSKIQPNASGQLIEITIGADDGVRQGQTIEIFRGDRYLGRAEILRADPDRAVGQVIRKFQQGQIQENDDVATKLRVG</sequence>
<feature type="coiled-coil region" evidence="1">
    <location>
        <begin position="37"/>
        <end position="82"/>
    </location>
</feature>
<keyword evidence="2" id="KW-0472">Membrane</keyword>
<dbReference type="EMBL" id="AP021861">
    <property type="protein sequence ID" value="BBO30676.1"/>
    <property type="molecule type" value="Genomic_DNA"/>
</dbReference>
<protein>
    <submittedName>
        <fullName evidence="3">Uncharacterized protein</fullName>
    </submittedName>
</protein>
<dbReference type="RefSeq" id="WP_152096978.1">
    <property type="nucleotide sequence ID" value="NZ_AP021861.1"/>
</dbReference>
<reference evidence="4" key="1">
    <citation type="submission" date="2019-10" db="EMBL/GenBank/DDBJ databases">
        <title>Lacipirellula parvula gen. nov., sp. nov., representing a lineage of planctomycetes widespread in freshwater anoxic habitats, and description of the family Lacipirellulaceae.</title>
        <authorList>
            <person name="Dedysh S.N."/>
            <person name="Kulichevskaya I.S."/>
            <person name="Beletsky A.V."/>
            <person name="Rakitin A.L."/>
            <person name="Mardanov A.V."/>
            <person name="Ivanova A.A."/>
            <person name="Saltykova V.X."/>
            <person name="Rijpstra W.I.C."/>
            <person name="Sinninghe Damste J.S."/>
            <person name="Ravin N.V."/>
        </authorList>
    </citation>
    <scope>NUCLEOTIDE SEQUENCE [LARGE SCALE GENOMIC DNA]</scope>
    <source>
        <strain evidence="4">PX69</strain>
    </source>
</reference>
<keyword evidence="4" id="KW-1185">Reference proteome</keyword>
<dbReference type="AlphaFoldDB" id="A0A5K7X8Q2"/>
<evidence type="ECO:0000313" key="4">
    <source>
        <dbReference type="Proteomes" id="UP000326837"/>
    </source>
</evidence>
<feature type="coiled-coil region" evidence="1">
    <location>
        <begin position="118"/>
        <end position="180"/>
    </location>
</feature>
<dbReference type="KEGG" id="lpav:PLANPX_0288"/>
<gene>
    <name evidence="3" type="ORF">PLANPX_0288</name>
</gene>
<feature type="transmembrane region" description="Helical" evidence="2">
    <location>
        <begin position="6"/>
        <end position="29"/>
    </location>
</feature>
<evidence type="ECO:0000313" key="3">
    <source>
        <dbReference type="EMBL" id="BBO30676.1"/>
    </source>
</evidence>
<keyword evidence="2" id="KW-1133">Transmembrane helix</keyword>